<dbReference type="InterPro" id="IPR001867">
    <property type="entry name" value="OmpR/PhoB-type_DNA-bd"/>
</dbReference>
<dbReference type="SMART" id="SM00862">
    <property type="entry name" value="Trans_reg_C"/>
    <property type="match status" value="1"/>
</dbReference>
<comment type="caution">
    <text evidence="5">The sequence shown here is derived from an EMBL/GenBank/DDBJ whole genome shotgun (WGS) entry which is preliminary data.</text>
</comment>
<dbReference type="InterPro" id="IPR016032">
    <property type="entry name" value="Sig_transdc_resp-reg_C-effctor"/>
</dbReference>
<feature type="domain" description="OmpR/PhoB-type" evidence="4">
    <location>
        <begin position="16"/>
        <end position="114"/>
    </location>
</feature>
<dbReference type="SUPFAM" id="SSF48452">
    <property type="entry name" value="TPR-like"/>
    <property type="match status" value="1"/>
</dbReference>
<dbReference type="RefSeq" id="WP_249903615.1">
    <property type="nucleotide sequence ID" value="NZ_JAMGBA010000001.1"/>
</dbReference>
<dbReference type="InterPro" id="IPR011990">
    <property type="entry name" value="TPR-like_helical_dom_sf"/>
</dbReference>
<keyword evidence="1 2" id="KW-0238">DNA-binding</keyword>
<accession>A0ABT0RTE5</accession>
<dbReference type="Pfam" id="PF00486">
    <property type="entry name" value="Trans_reg_C"/>
    <property type="match status" value="1"/>
</dbReference>
<dbReference type="PROSITE" id="PS51755">
    <property type="entry name" value="OMPR_PHOB"/>
    <property type="match status" value="1"/>
</dbReference>
<keyword evidence="3" id="KW-1133">Transmembrane helix</keyword>
<evidence type="ECO:0000256" key="1">
    <source>
        <dbReference type="ARBA" id="ARBA00023125"/>
    </source>
</evidence>
<organism evidence="5 6">
    <name type="scientific">Sphingomonas caseinilyticus</name>
    <dbReference type="NCBI Taxonomy" id="2908205"/>
    <lineage>
        <taxon>Bacteria</taxon>
        <taxon>Pseudomonadati</taxon>
        <taxon>Pseudomonadota</taxon>
        <taxon>Alphaproteobacteria</taxon>
        <taxon>Sphingomonadales</taxon>
        <taxon>Sphingomonadaceae</taxon>
        <taxon>Sphingomonas</taxon>
    </lineage>
</organism>
<evidence type="ECO:0000256" key="2">
    <source>
        <dbReference type="PROSITE-ProRule" id="PRU01091"/>
    </source>
</evidence>
<dbReference type="Proteomes" id="UP001203410">
    <property type="component" value="Unassembled WGS sequence"/>
</dbReference>
<evidence type="ECO:0000313" key="5">
    <source>
        <dbReference type="EMBL" id="MCL6698269.1"/>
    </source>
</evidence>
<keyword evidence="6" id="KW-1185">Reference proteome</keyword>
<dbReference type="InterPro" id="IPR036388">
    <property type="entry name" value="WH-like_DNA-bd_sf"/>
</dbReference>
<dbReference type="SUPFAM" id="SSF46894">
    <property type="entry name" value="C-terminal effector domain of the bipartite response regulators"/>
    <property type="match status" value="1"/>
</dbReference>
<keyword evidence="3" id="KW-0472">Membrane</keyword>
<feature type="transmembrane region" description="Helical" evidence="3">
    <location>
        <begin position="135"/>
        <end position="154"/>
    </location>
</feature>
<name>A0ABT0RTE5_9SPHN</name>
<sequence>MNLADRMLTTSELVARGDFHLGDVIVSPSNRTMTGPDGSVVIEPRVLQVLVVLADAAGTVVTRETLFGRCWGGLYVGDDSLNRTIAAIRKAASDVGSTEFDLKTIPRTGYKLTGEVREVSPQPTDETHRPISRRLVIGGGVAAAAIGGGALWWATGRSNDPRFDALMARGDDAFRDGTAFEQWDTDATNRPKLIEIYEEATRLEPDSAKAWGLLAYFRTMKADAAPANVSPRLITEASATIQHALEIDANEPNARVATYLLEGRMLNWIDRDRRLREILAKYPDNLPATIELMPLLQAAGYTRESWTWNERILSASPLARPYLVIRALKLWILGRIRESDNVIDRVRGLWPEYVFGNWVRFILFALSDRPRAARGMLDSAAELMGGSEWAEMWRTALEAIETRSVRAIAATEAKCLEQAKLHPIVVNDLVMVLCAMGRVDAAFEVTNGFLLWRGKIVSADQADGKAMDDYSRRMTQWLFTPPVAAMRADPRFLKLCDEFGLTDYWRERGVQPDYQRFD</sequence>
<gene>
    <name evidence="5" type="ORF">LZ496_05670</name>
</gene>
<reference evidence="5 6" key="1">
    <citation type="submission" date="2022-05" db="EMBL/GenBank/DDBJ databases">
        <authorList>
            <person name="Jo J.-H."/>
            <person name="Im W.-T."/>
        </authorList>
    </citation>
    <scope>NUCLEOTIDE SEQUENCE [LARGE SCALE GENOMIC DNA]</scope>
    <source>
        <strain evidence="5 6">NSE70-1</strain>
    </source>
</reference>
<dbReference type="EMBL" id="JAMGBA010000001">
    <property type="protein sequence ID" value="MCL6698269.1"/>
    <property type="molecule type" value="Genomic_DNA"/>
</dbReference>
<dbReference type="Gene3D" id="1.25.40.10">
    <property type="entry name" value="Tetratricopeptide repeat domain"/>
    <property type="match status" value="1"/>
</dbReference>
<dbReference type="Gene3D" id="1.10.10.10">
    <property type="entry name" value="Winged helix-like DNA-binding domain superfamily/Winged helix DNA-binding domain"/>
    <property type="match status" value="1"/>
</dbReference>
<feature type="DNA-binding region" description="OmpR/PhoB-type" evidence="2">
    <location>
        <begin position="16"/>
        <end position="114"/>
    </location>
</feature>
<protein>
    <submittedName>
        <fullName evidence="5">Winged helix-turn-helix domain-containing protein</fullName>
    </submittedName>
</protein>
<dbReference type="CDD" id="cd00383">
    <property type="entry name" value="trans_reg_C"/>
    <property type="match status" value="1"/>
</dbReference>
<evidence type="ECO:0000259" key="4">
    <source>
        <dbReference type="PROSITE" id="PS51755"/>
    </source>
</evidence>
<evidence type="ECO:0000313" key="6">
    <source>
        <dbReference type="Proteomes" id="UP001203410"/>
    </source>
</evidence>
<proteinExistence type="predicted"/>
<keyword evidence="3" id="KW-0812">Transmembrane</keyword>
<evidence type="ECO:0000256" key="3">
    <source>
        <dbReference type="SAM" id="Phobius"/>
    </source>
</evidence>